<comment type="caution">
    <text evidence="2">The sequence shown here is derived from an EMBL/GenBank/DDBJ whole genome shotgun (WGS) entry which is preliminary data.</text>
</comment>
<dbReference type="SUPFAM" id="SSF55729">
    <property type="entry name" value="Acyl-CoA N-acyltransferases (Nat)"/>
    <property type="match status" value="1"/>
</dbReference>
<dbReference type="GO" id="GO:0016747">
    <property type="term" value="F:acyltransferase activity, transferring groups other than amino-acyl groups"/>
    <property type="evidence" value="ECO:0007669"/>
    <property type="project" value="InterPro"/>
</dbReference>
<name>A0A317G1V3_BUTFI</name>
<dbReference type="Gene3D" id="3.40.630.30">
    <property type="match status" value="1"/>
</dbReference>
<dbReference type="PANTHER" id="PTHR43415:SF3">
    <property type="entry name" value="GNAT-FAMILY ACETYLTRANSFERASE"/>
    <property type="match status" value="1"/>
</dbReference>
<evidence type="ECO:0000259" key="1">
    <source>
        <dbReference type="PROSITE" id="PS51186"/>
    </source>
</evidence>
<organism evidence="2 3">
    <name type="scientific">Butyrivibrio fibrisolvens</name>
    <dbReference type="NCBI Taxonomy" id="831"/>
    <lineage>
        <taxon>Bacteria</taxon>
        <taxon>Bacillati</taxon>
        <taxon>Bacillota</taxon>
        <taxon>Clostridia</taxon>
        <taxon>Lachnospirales</taxon>
        <taxon>Lachnospiraceae</taxon>
        <taxon>Butyrivibrio</taxon>
    </lineage>
</organism>
<dbReference type="PROSITE" id="PS51186">
    <property type="entry name" value="GNAT"/>
    <property type="match status" value="1"/>
</dbReference>
<dbReference type="EMBL" id="NXNG01000001">
    <property type="protein sequence ID" value="PWT27965.1"/>
    <property type="molecule type" value="Genomic_DNA"/>
</dbReference>
<proteinExistence type="predicted"/>
<dbReference type="AlphaFoldDB" id="A0A317G1V3"/>
<feature type="domain" description="N-acetyltransferase" evidence="1">
    <location>
        <begin position="4"/>
        <end position="168"/>
    </location>
</feature>
<dbReference type="Proteomes" id="UP000245488">
    <property type="component" value="Chromosome"/>
</dbReference>
<dbReference type="InterPro" id="IPR000182">
    <property type="entry name" value="GNAT_dom"/>
</dbReference>
<dbReference type="InterPro" id="IPR016181">
    <property type="entry name" value="Acyl_CoA_acyltransferase"/>
</dbReference>
<evidence type="ECO:0000313" key="3">
    <source>
        <dbReference type="Proteomes" id="UP000245488"/>
    </source>
</evidence>
<dbReference type="CDD" id="cd04301">
    <property type="entry name" value="NAT_SF"/>
    <property type="match status" value="1"/>
</dbReference>
<dbReference type="Pfam" id="PF00583">
    <property type="entry name" value="Acetyltransf_1"/>
    <property type="match status" value="1"/>
</dbReference>
<dbReference type="RefSeq" id="WP_110073268.1">
    <property type="nucleotide sequence ID" value="NZ_CM009896.1"/>
</dbReference>
<keyword evidence="2" id="KW-0808">Transferase</keyword>
<evidence type="ECO:0000313" key="2">
    <source>
        <dbReference type="EMBL" id="PWT27965.1"/>
    </source>
</evidence>
<protein>
    <submittedName>
        <fullName evidence="2">GNAT family N-acetyltransferase</fullName>
    </submittedName>
</protein>
<keyword evidence="3" id="KW-1185">Reference proteome</keyword>
<reference evidence="2 3" key="1">
    <citation type="submission" date="2017-09" db="EMBL/GenBank/DDBJ databases">
        <title>High-quality draft genome sequence of Butyrivibrio fibrisolvens INBov1, isolated from cow rumen.</title>
        <authorList>
            <person name="Rodriguez Hernaez J."/>
            <person name="Rivarola M."/>
            <person name="Paniego N."/>
            <person name="Cravero S."/>
            <person name="Ceron Cucchi M."/>
            <person name="Martinez M.C."/>
        </authorList>
    </citation>
    <scope>NUCLEOTIDE SEQUENCE [LARGE SCALE GENOMIC DNA]</scope>
    <source>
        <strain evidence="2 3">INBov1</strain>
    </source>
</reference>
<gene>
    <name evidence="2" type="ORF">CPT75_13055</name>
</gene>
<dbReference type="PANTHER" id="PTHR43415">
    <property type="entry name" value="SPERMIDINE N(1)-ACETYLTRANSFERASE"/>
    <property type="match status" value="1"/>
</dbReference>
<accession>A0A317G1V3</accession>
<sequence length="168" mass="18664">MGDIIIKEAQPGDAEKLLNYMKRIGGETDNLTYGAEGVSIPIEKEAEFLGIVANDPHSVFYCAWKDTELVGTANLSGLPRRMSHRAEMGISVLKDEWNNGVGAMLMSHLVEYANDNGIEIINLEVRSDNAAAIHLYEKYGFNKTGTIPAFFKIDSEYVDFDVMSLDLR</sequence>